<evidence type="ECO:0000256" key="11">
    <source>
        <dbReference type="RuleBase" id="RU003623"/>
    </source>
</evidence>
<keyword evidence="9 11" id="KW-0820">tRNA-binding</keyword>
<accession>D5H7Z6</accession>
<reference evidence="14" key="2">
    <citation type="submission" date="2010-04" db="EMBL/GenBank/DDBJ databases">
        <title>Genome sequence of Salinibacter ruber M8.</title>
        <authorList>
            <consortium name="Genoscope"/>
        </authorList>
    </citation>
    <scope>NUCLEOTIDE SEQUENCE [LARGE SCALE GENOMIC DNA]</scope>
    <source>
        <strain evidence="14">M8</strain>
    </source>
</reference>
<evidence type="ECO:0000256" key="5">
    <source>
        <dbReference type="ARBA" id="ARBA00022980"/>
    </source>
</evidence>
<evidence type="ECO:0000256" key="4">
    <source>
        <dbReference type="ARBA" id="ARBA00022884"/>
    </source>
</evidence>
<dbReference type="PROSITE" id="PS00055">
    <property type="entry name" value="RIBOSOMAL_S12"/>
    <property type="match status" value="1"/>
</dbReference>
<keyword evidence="3 9" id="KW-0699">rRNA-binding</keyword>
<evidence type="ECO:0000256" key="12">
    <source>
        <dbReference type="SAM" id="MobiDB-lite"/>
    </source>
</evidence>
<evidence type="ECO:0000256" key="8">
    <source>
        <dbReference type="ARBA" id="ARBA00035161"/>
    </source>
</evidence>
<dbReference type="GO" id="GO:0000049">
    <property type="term" value="F:tRNA binding"/>
    <property type="evidence" value="ECO:0007669"/>
    <property type="project" value="UniProtKB-UniRule"/>
</dbReference>
<evidence type="ECO:0000256" key="10">
    <source>
        <dbReference type="RuleBase" id="RU003622"/>
    </source>
</evidence>
<comment type="similarity">
    <text evidence="2 9 10">Belongs to the universal ribosomal protein uS12 family.</text>
</comment>
<dbReference type="PANTHER" id="PTHR11652">
    <property type="entry name" value="30S RIBOSOMAL PROTEIN S12 FAMILY MEMBER"/>
    <property type="match status" value="1"/>
</dbReference>
<evidence type="ECO:0000256" key="2">
    <source>
        <dbReference type="ARBA" id="ARBA00005657"/>
    </source>
</evidence>
<organism evidence="13 14">
    <name type="scientific">Salinibacter ruber (strain M8)</name>
    <dbReference type="NCBI Taxonomy" id="761659"/>
    <lineage>
        <taxon>Bacteria</taxon>
        <taxon>Pseudomonadati</taxon>
        <taxon>Rhodothermota</taxon>
        <taxon>Rhodothermia</taxon>
        <taxon>Rhodothermales</taxon>
        <taxon>Salinibacteraceae</taxon>
        <taxon>Salinibacter</taxon>
    </lineage>
</organism>
<evidence type="ECO:0000313" key="13">
    <source>
        <dbReference type="EMBL" id="CBH24151.1"/>
    </source>
</evidence>
<dbReference type="Pfam" id="PF00164">
    <property type="entry name" value="Ribosom_S12_S23"/>
    <property type="match status" value="1"/>
</dbReference>
<dbReference type="HOGENOM" id="CLU_104295_1_2_10"/>
<dbReference type="InterPro" id="IPR006032">
    <property type="entry name" value="Ribosomal_uS12"/>
</dbReference>
<dbReference type="GO" id="GO:0019843">
    <property type="term" value="F:rRNA binding"/>
    <property type="evidence" value="ECO:0007669"/>
    <property type="project" value="UniProtKB-UniRule"/>
</dbReference>
<keyword evidence="6 9" id="KW-0687">Ribonucleoprotein</keyword>
<dbReference type="HAMAP" id="MF_00403_B">
    <property type="entry name" value="Ribosomal_uS12_B"/>
    <property type="match status" value="1"/>
</dbReference>
<dbReference type="Gene3D" id="2.40.50.140">
    <property type="entry name" value="Nucleic acid-binding proteins"/>
    <property type="match status" value="1"/>
</dbReference>
<name>D5H7Z6_SALRM</name>
<comment type="function">
    <text evidence="7 9 11">Interacts with and stabilizes bases of the 16S rRNA that are involved in tRNA selection in the A site and with the mRNA backbone. Located at the interface of the 30S and 50S subunits, it traverses the body of the 30S subunit contacting proteins on the other side and probably holding the rRNA structure together. The combined cluster of proteins S8, S12 and S17 appears to hold together the shoulder and platform of the 30S subunit.</text>
</comment>
<dbReference type="InterPro" id="IPR012340">
    <property type="entry name" value="NA-bd_OB-fold"/>
</dbReference>
<dbReference type="KEGG" id="srm:SRM_01230"/>
<evidence type="ECO:0000256" key="9">
    <source>
        <dbReference type="HAMAP-Rule" id="MF_00403"/>
    </source>
</evidence>
<evidence type="ECO:0000256" key="6">
    <source>
        <dbReference type="ARBA" id="ARBA00023274"/>
    </source>
</evidence>
<proteinExistence type="inferred from homology"/>
<evidence type="ECO:0000256" key="1">
    <source>
        <dbReference type="ARBA" id="ARBA00003022"/>
    </source>
</evidence>
<gene>
    <name evidence="9 13" type="primary">rpsL</name>
    <name evidence="13" type="ordered locus">SRM_01230</name>
</gene>
<feature type="compositionally biased region" description="Polar residues" evidence="12">
    <location>
        <begin position="16"/>
        <end position="33"/>
    </location>
</feature>
<dbReference type="GO" id="GO:0003735">
    <property type="term" value="F:structural constituent of ribosome"/>
    <property type="evidence" value="ECO:0007669"/>
    <property type="project" value="InterPro"/>
</dbReference>
<dbReference type="PRINTS" id="PR01034">
    <property type="entry name" value="RIBOSOMALS12"/>
</dbReference>
<dbReference type="GO" id="GO:0015935">
    <property type="term" value="C:small ribosomal subunit"/>
    <property type="evidence" value="ECO:0007669"/>
    <property type="project" value="InterPro"/>
</dbReference>
<feature type="region of interest" description="Disordered" evidence="12">
    <location>
        <begin position="1"/>
        <end position="71"/>
    </location>
</feature>
<dbReference type="EMBL" id="FP565814">
    <property type="protein sequence ID" value="CBH24151.1"/>
    <property type="molecule type" value="Genomic_DNA"/>
</dbReference>
<protein>
    <recommendedName>
        <fullName evidence="8 9">Small ribosomal subunit protein uS12</fullName>
    </recommendedName>
</protein>
<dbReference type="Proteomes" id="UP000000933">
    <property type="component" value="Chromosome"/>
</dbReference>
<sequence>MCILENGQVRTRDVPPTSSRQTTNTDVPTTQQLIRKGRKTEEETSDAPALEGSPQRRGVCTRVYTTTPKKPNSALRKVARVRLTNGNEVTAYIPGEGHNLQEHSIVLVRGGRVKDLPGVKYHIVRGALDTAGVEERRQGRSKYGTKKPRE</sequence>
<comment type="subunit">
    <text evidence="9 11">Part of the 30S ribosomal subunit. Contacts proteins S8 and S17. May interact with IF1 in the 30S initiation complex.</text>
</comment>
<reference evidence="13 14" key="1">
    <citation type="journal article" date="2010" name="ISME J.">
        <title>Fine-scale evolution: genomic, phenotypic and ecological differentiation in two coexisting Salinibacter ruber strains.</title>
        <authorList>
            <person name="Pena A."/>
            <person name="Teeling H."/>
            <person name="Huerta-Cepas J."/>
            <person name="Santos F."/>
            <person name="Yarza P."/>
            <person name="Brito-Echeverria J."/>
            <person name="Lucio M."/>
            <person name="Schmitt-Kopplin P."/>
            <person name="Meseguer I."/>
            <person name="Schenowitz C."/>
            <person name="Dossat C."/>
            <person name="Barbe V."/>
            <person name="Dopazo J."/>
            <person name="Rossello-Mora R."/>
            <person name="Schuler M."/>
            <person name="Glockner F.O."/>
            <person name="Amann R."/>
            <person name="Gabaldon T."/>
            <person name="Anton J."/>
        </authorList>
    </citation>
    <scope>NUCLEOTIDE SEQUENCE [LARGE SCALE GENOMIC DNA]</scope>
    <source>
        <strain evidence="13 14">M8</strain>
    </source>
</reference>
<dbReference type="CDD" id="cd03368">
    <property type="entry name" value="Ribosomal_S12"/>
    <property type="match status" value="1"/>
</dbReference>
<evidence type="ECO:0000256" key="3">
    <source>
        <dbReference type="ARBA" id="ARBA00022730"/>
    </source>
</evidence>
<keyword evidence="5 9" id="KW-0689">Ribosomal protein</keyword>
<dbReference type="FunFam" id="2.40.50.140:FF:000001">
    <property type="entry name" value="30S ribosomal protein S12"/>
    <property type="match status" value="1"/>
</dbReference>
<comment type="function">
    <text evidence="1 9 11">With S4 and S5 plays an important role in translational accuracy.</text>
</comment>
<evidence type="ECO:0000256" key="7">
    <source>
        <dbReference type="ARBA" id="ARBA00024962"/>
    </source>
</evidence>
<dbReference type="SUPFAM" id="SSF50249">
    <property type="entry name" value="Nucleic acid-binding proteins"/>
    <property type="match status" value="1"/>
</dbReference>
<dbReference type="AlphaFoldDB" id="D5H7Z6"/>
<keyword evidence="4 9" id="KW-0694">RNA-binding</keyword>
<evidence type="ECO:0000313" key="14">
    <source>
        <dbReference type="Proteomes" id="UP000000933"/>
    </source>
</evidence>
<dbReference type="PIRSF" id="PIRSF002133">
    <property type="entry name" value="Ribosomal_S12/S23"/>
    <property type="match status" value="1"/>
</dbReference>
<dbReference type="NCBIfam" id="TIGR00981">
    <property type="entry name" value="rpsL_bact"/>
    <property type="match status" value="1"/>
</dbReference>
<dbReference type="InterPro" id="IPR005679">
    <property type="entry name" value="Ribosomal_uS12_bac"/>
</dbReference>
<dbReference type="PATRIC" id="fig|761659.10.peg.1357"/>
<dbReference type="GO" id="GO:0006412">
    <property type="term" value="P:translation"/>
    <property type="evidence" value="ECO:0007669"/>
    <property type="project" value="UniProtKB-UniRule"/>
</dbReference>